<evidence type="ECO:0000313" key="3">
    <source>
        <dbReference type="EMBL" id="HIX76644.1"/>
    </source>
</evidence>
<organism evidence="3 4">
    <name type="scientific">Candidatus Fusicatenibacter merdavium</name>
    <dbReference type="NCBI Taxonomy" id="2838600"/>
    <lineage>
        <taxon>Bacteria</taxon>
        <taxon>Bacillati</taxon>
        <taxon>Bacillota</taxon>
        <taxon>Clostridia</taxon>
        <taxon>Lachnospirales</taxon>
        <taxon>Lachnospiraceae</taxon>
        <taxon>Fusicatenibacter</taxon>
    </lineage>
</organism>
<keyword evidence="1" id="KW-0812">Transmembrane</keyword>
<dbReference type="EC" id="3.4.21.116" evidence="3"/>
<accession>A0A9D1XBV7</accession>
<dbReference type="InterPro" id="IPR009003">
    <property type="entry name" value="Peptidase_S1_PA"/>
</dbReference>
<dbReference type="NCBIfam" id="TIGR02860">
    <property type="entry name" value="spore_IV_B"/>
    <property type="match status" value="1"/>
</dbReference>
<protein>
    <submittedName>
        <fullName evidence="3">SpoIVB peptidase</fullName>
        <ecNumber evidence="3">3.4.21.116</ecNumber>
    </submittedName>
</protein>
<dbReference type="Pfam" id="PF05580">
    <property type="entry name" value="Peptidase_S55"/>
    <property type="match status" value="1"/>
</dbReference>
<sequence length="372" mass="39760">MSGIYTAKEKGCEKMKRRRKGCQGPGLERGWKENQVVRFFVMLVAVLLFAGLFQAMPVRAENRERPVVQVCGNTVGIYMETDGVMVIDVSQIPTSDGLYADPSRNIIRAGDYICAVNGTALTGKRQLTEIVAGCGGEALELLIRRDGQEIPVSVQPALSSDGTYKIGVWVRDNIQGIGTLTYVEEDGSFGALGHAISDVDTGEILNLKDGELYLTEILSVVKGQKGVPGELQGVIHYEQGNRLGSITANSGLGIHGTVDASVMGELDLQSVEVAWKEEVTAGPAQILASVDGTVCAYDAEITKIDDNAEDTNKNFTIRVTDDSLLEKTGGIVQGMSGSPILQNGRLVGAVTHVFVADASCGYGIFIENMLDP</sequence>
<feature type="domain" description="Peptidase S55" evidence="2">
    <location>
        <begin position="148"/>
        <end position="372"/>
    </location>
</feature>
<proteinExistence type="predicted"/>
<evidence type="ECO:0000259" key="2">
    <source>
        <dbReference type="PROSITE" id="PS51494"/>
    </source>
</evidence>
<comment type="caution">
    <text evidence="3">The sequence shown here is derived from an EMBL/GenBank/DDBJ whole genome shotgun (WGS) entry which is preliminary data.</text>
</comment>
<keyword evidence="1" id="KW-1133">Transmembrane helix</keyword>
<dbReference type="PROSITE" id="PS51494">
    <property type="entry name" value="SPOIVB"/>
    <property type="match status" value="1"/>
</dbReference>
<keyword evidence="1" id="KW-0472">Membrane</keyword>
<name>A0A9D1XBV7_9FIRM</name>
<reference evidence="3" key="2">
    <citation type="submission" date="2021-04" db="EMBL/GenBank/DDBJ databases">
        <authorList>
            <person name="Gilroy R."/>
        </authorList>
    </citation>
    <scope>NUCLEOTIDE SEQUENCE</scope>
    <source>
        <strain evidence="3">CHK183-1962</strain>
    </source>
</reference>
<dbReference type="SUPFAM" id="SSF50156">
    <property type="entry name" value="PDZ domain-like"/>
    <property type="match status" value="1"/>
</dbReference>
<dbReference type="InterPro" id="IPR008763">
    <property type="entry name" value="Peptidase_S55"/>
</dbReference>
<dbReference type="Gene3D" id="2.30.42.10">
    <property type="match status" value="1"/>
</dbReference>
<dbReference type="EMBL" id="DXEK01000056">
    <property type="protein sequence ID" value="HIX76644.1"/>
    <property type="molecule type" value="Genomic_DNA"/>
</dbReference>
<evidence type="ECO:0000313" key="4">
    <source>
        <dbReference type="Proteomes" id="UP000886890"/>
    </source>
</evidence>
<evidence type="ECO:0000256" key="1">
    <source>
        <dbReference type="SAM" id="Phobius"/>
    </source>
</evidence>
<dbReference type="Proteomes" id="UP000886890">
    <property type="component" value="Unassembled WGS sequence"/>
</dbReference>
<feature type="transmembrane region" description="Helical" evidence="1">
    <location>
        <begin position="36"/>
        <end position="56"/>
    </location>
</feature>
<reference evidence="3" key="1">
    <citation type="journal article" date="2021" name="PeerJ">
        <title>Extensive microbial diversity within the chicken gut microbiome revealed by metagenomics and culture.</title>
        <authorList>
            <person name="Gilroy R."/>
            <person name="Ravi A."/>
            <person name="Getino M."/>
            <person name="Pursley I."/>
            <person name="Horton D.L."/>
            <person name="Alikhan N.F."/>
            <person name="Baker D."/>
            <person name="Gharbi K."/>
            <person name="Hall N."/>
            <person name="Watson M."/>
            <person name="Adriaenssens E.M."/>
            <person name="Foster-Nyarko E."/>
            <person name="Jarju S."/>
            <person name="Secka A."/>
            <person name="Antonio M."/>
            <person name="Oren A."/>
            <person name="Chaudhuri R.R."/>
            <person name="La Ragione R."/>
            <person name="Hildebrand F."/>
            <person name="Pallen M.J."/>
        </authorList>
    </citation>
    <scope>NUCLEOTIDE SEQUENCE</scope>
    <source>
        <strain evidence="3">CHK183-1962</strain>
    </source>
</reference>
<dbReference type="InterPro" id="IPR036034">
    <property type="entry name" value="PDZ_sf"/>
</dbReference>
<dbReference type="GO" id="GO:0016787">
    <property type="term" value="F:hydrolase activity"/>
    <property type="evidence" value="ECO:0007669"/>
    <property type="project" value="UniProtKB-KW"/>
</dbReference>
<dbReference type="InterPro" id="IPR014219">
    <property type="entry name" value="SpoIVB"/>
</dbReference>
<dbReference type="SUPFAM" id="SSF50494">
    <property type="entry name" value="Trypsin-like serine proteases"/>
    <property type="match status" value="1"/>
</dbReference>
<keyword evidence="3" id="KW-0378">Hydrolase</keyword>
<gene>
    <name evidence="3" type="primary">spoIVB</name>
    <name evidence="3" type="ORF">H9734_03480</name>
</gene>
<dbReference type="AlphaFoldDB" id="A0A9D1XBV7"/>